<protein>
    <recommendedName>
        <fullName evidence="2">histidine kinase</fullName>
        <ecNumber evidence="2">2.7.13.3</ecNumber>
    </recommendedName>
</protein>
<keyword evidence="7" id="KW-0067">ATP-binding</keyword>
<keyword evidence="4" id="KW-0808">Transferase</keyword>
<evidence type="ECO:0000313" key="12">
    <source>
        <dbReference type="Proteomes" id="UP001500840"/>
    </source>
</evidence>
<evidence type="ECO:0000256" key="7">
    <source>
        <dbReference type="ARBA" id="ARBA00022840"/>
    </source>
</evidence>
<sequence>MFATLAASGIAGMITITSVSVALRSQLDEHVPSVQAAAEVKLAMLEQRGNVSAYILDNGNGIWIDRLEEKKEGFVHWLEIAKASANEAEEFEILKELELAYRAYDDRREDALRSVDQGNTTLAIQIVLVEIPVLYEVAKDACDRLLDANTGYMQQSVDDAYQQSLNMGWVTGSCLAVGLLLAFSISGILTIGVFRPLHQTAVEARQLALIDGGPLGSSTSEDLHSLPQSLRSIAGTLTTARVDLQQSQAQLQHALKLASVGRIAAEVAHEIRSLLTTMNFCMYMEHTKESSGLHQTFATVHSEMRRLERNFTEFLNFARSPAPQFSLCSVAQLIETSVALISPRITEKQLAVQQDLDSGLPAVCVDSDQIGQVLVNLLTNACDAAPRSSQLTIIANTECHVDGRRFVIIRVCNQGTEIPEAIRDRVFEPYFTTKPSGTGLGLAICETITRLNDGQLQLESSSAAETVFLLRIPHKQ</sequence>
<keyword evidence="12" id="KW-1185">Reference proteome</keyword>
<dbReference type="InterPro" id="IPR024478">
    <property type="entry name" value="HlyB_4HB_MCP"/>
</dbReference>
<gene>
    <name evidence="11" type="ORF">GCM10023156_23180</name>
</gene>
<dbReference type="InterPro" id="IPR036890">
    <property type="entry name" value="HATPase_C_sf"/>
</dbReference>
<dbReference type="SUPFAM" id="SSF47384">
    <property type="entry name" value="Homodimeric domain of signal transducing histidine kinase"/>
    <property type="match status" value="1"/>
</dbReference>
<keyword evidence="3" id="KW-0597">Phosphoprotein</keyword>
<evidence type="ECO:0000256" key="1">
    <source>
        <dbReference type="ARBA" id="ARBA00000085"/>
    </source>
</evidence>
<comment type="caution">
    <text evidence="11">The sequence shown here is derived from an EMBL/GenBank/DDBJ whole genome shotgun (WGS) entry which is preliminary data.</text>
</comment>
<evidence type="ECO:0000256" key="8">
    <source>
        <dbReference type="ARBA" id="ARBA00023012"/>
    </source>
</evidence>
<accession>A0ABP8MR85</accession>
<evidence type="ECO:0000256" key="3">
    <source>
        <dbReference type="ARBA" id="ARBA00022553"/>
    </source>
</evidence>
<feature type="domain" description="Histidine kinase" evidence="10">
    <location>
        <begin position="266"/>
        <end position="476"/>
    </location>
</feature>
<keyword evidence="6" id="KW-0418">Kinase</keyword>
<dbReference type="Gene3D" id="3.30.565.10">
    <property type="entry name" value="Histidine kinase-like ATPase, C-terminal domain"/>
    <property type="match status" value="1"/>
</dbReference>
<dbReference type="PRINTS" id="PR00344">
    <property type="entry name" value="BCTRLSENSOR"/>
</dbReference>
<dbReference type="PROSITE" id="PS50109">
    <property type="entry name" value="HIS_KIN"/>
    <property type="match status" value="1"/>
</dbReference>
<evidence type="ECO:0000256" key="4">
    <source>
        <dbReference type="ARBA" id="ARBA00022679"/>
    </source>
</evidence>
<organism evidence="11 12">
    <name type="scientific">Novipirellula rosea</name>
    <dbReference type="NCBI Taxonomy" id="1031540"/>
    <lineage>
        <taxon>Bacteria</taxon>
        <taxon>Pseudomonadati</taxon>
        <taxon>Planctomycetota</taxon>
        <taxon>Planctomycetia</taxon>
        <taxon>Pirellulales</taxon>
        <taxon>Pirellulaceae</taxon>
        <taxon>Novipirellula</taxon>
    </lineage>
</organism>
<dbReference type="InterPro" id="IPR004358">
    <property type="entry name" value="Sig_transdc_His_kin-like_C"/>
</dbReference>
<reference evidence="12" key="1">
    <citation type="journal article" date="2019" name="Int. J. Syst. Evol. Microbiol.">
        <title>The Global Catalogue of Microorganisms (GCM) 10K type strain sequencing project: providing services to taxonomists for standard genome sequencing and annotation.</title>
        <authorList>
            <consortium name="The Broad Institute Genomics Platform"/>
            <consortium name="The Broad Institute Genome Sequencing Center for Infectious Disease"/>
            <person name="Wu L."/>
            <person name="Ma J."/>
        </authorList>
    </citation>
    <scope>NUCLEOTIDE SEQUENCE [LARGE SCALE GENOMIC DNA]</scope>
    <source>
        <strain evidence="12">JCM 17759</strain>
    </source>
</reference>
<dbReference type="SUPFAM" id="SSF55874">
    <property type="entry name" value="ATPase domain of HSP90 chaperone/DNA topoisomerase II/histidine kinase"/>
    <property type="match status" value="1"/>
</dbReference>
<name>A0ABP8MR85_9BACT</name>
<dbReference type="Gene3D" id="1.10.287.130">
    <property type="match status" value="1"/>
</dbReference>
<feature type="transmembrane region" description="Helical" evidence="9">
    <location>
        <begin position="169"/>
        <end position="194"/>
    </location>
</feature>
<dbReference type="InterPro" id="IPR003594">
    <property type="entry name" value="HATPase_dom"/>
</dbReference>
<evidence type="ECO:0000259" key="10">
    <source>
        <dbReference type="PROSITE" id="PS50109"/>
    </source>
</evidence>
<comment type="catalytic activity">
    <reaction evidence="1">
        <text>ATP + protein L-histidine = ADP + protein N-phospho-L-histidine.</text>
        <dbReference type="EC" id="2.7.13.3"/>
    </reaction>
</comment>
<dbReference type="InterPro" id="IPR036097">
    <property type="entry name" value="HisK_dim/P_sf"/>
</dbReference>
<evidence type="ECO:0000256" key="2">
    <source>
        <dbReference type="ARBA" id="ARBA00012438"/>
    </source>
</evidence>
<dbReference type="Pfam" id="PF12729">
    <property type="entry name" value="4HB_MCP_1"/>
    <property type="match status" value="1"/>
</dbReference>
<evidence type="ECO:0000256" key="9">
    <source>
        <dbReference type="SAM" id="Phobius"/>
    </source>
</evidence>
<dbReference type="EMBL" id="BAABGA010000029">
    <property type="protein sequence ID" value="GAA4452972.1"/>
    <property type="molecule type" value="Genomic_DNA"/>
</dbReference>
<dbReference type="EC" id="2.7.13.3" evidence="2"/>
<dbReference type="InterPro" id="IPR005467">
    <property type="entry name" value="His_kinase_dom"/>
</dbReference>
<dbReference type="Proteomes" id="UP001500840">
    <property type="component" value="Unassembled WGS sequence"/>
</dbReference>
<keyword evidence="8" id="KW-0902">Two-component regulatory system</keyword>
<dbReference type="SMART" id="SM00387">
    <property type="entry name" value="HATPase_c"/>
    <property type="match status" value="1"/>
</dbReference>
<proteinExistence type="predicted"/>
<evidence type="ECO:0000256" key="5">
    <source>
        <dbReference type="ARBA" id="ARBA00022741"/>
    </source>
</evidence>
<keyword evidence="9" id="KW-0472">Membrane</keyword>
<evidence type="ECO:0000256" key="6">
    <source>
        <dbReference type="ARBA" id="ARBA00022777"/>
    </source>
</evidence>
<evidence type="ECO:0000313" key="11">
    <source>
        <dbReference type="EMBL" id="GAA4452972.1"/>
    </source>
</evidence>
<dbReference type="Pfam" id="PF02518">
    <property type="entry name" value="HATPase_c"/>
    <property type="match status" value="1"/>
</dbReference>
<dbReference type="PANTHER" id="PTHR43065">
    <property type="entry name" value="SENSOR HISTIDINE KINASE"/>
    <property type="match status" value="1"/>
</dbReference>
<keyword evidence="9" id="KW-0812">Transmembrane</keyword>
<keyword evidence="9" id="KW-1133">Transmembrane helix</keyword>
<dbReference type="PANTHER" id="PTHR43065:SF10">
    <property type="entry name" value="PEROXIDE STRESS-ACTIVATED HISTIDINE KINASE MAK3"/>
    <property type="match status" value="1"/>
</dbReference>
<keyword evidence="5" id="KW-0547">Nucleotide-binding</keyword>